<feature type="transmembrane region" description="Helical" evidence="1">
    <location>
        <begin position="47"/>
        <end position="68"/>
    </location>
</feature>
<dbReference type="AlphaFoldDB" id="A0A830QSU3"/>
<reference evidence="2" key="1">
    <citation type="submission" date="2020-09" db="EMBL/GenBank/DDBJ databases">
        <title>New species isolated from human feces.</title>
        <authorList>
            <person name="Kitahara M."/>
            <person name="Shigeno Y."/>
            <person name="Shime M."/>
            <person name="Matsumoto Y."/>
            <person name="Nakamura S."/>
            <person name="Motooka D."/>
            <person name="Fukuoka S."/>
            <person name="Nishikawa H."/>
            <person name="Benno Y."/>
        </authorList>
    </citation>
    <scope>NUCLEOTIDE SEQUENCE</scope>
    <source>
        <strain evidence="2">MM59</strain>
        <plasmid evidence="2">pMM59_01</plasmid>
    </source>
</reference>
<keyword evidence="1" id="KW-0812">Transmembrane</keyword>
<evidence type="ECO:0000313" key="2">
    <source>
        <dbReference type="EMBL" id="BCK85976.1"/>
    </source>
</evidence>
<keyword evidence="2" id="KW-0614">Plasmid</keyword>
<gene>
    <name evidence="2" type="ORF">MM59RIKEN_32950</name>
</gene>
<dbReference type="RefSeq" id="WP_187030867.1">
    <property type="nucleotide sequence ID" value="NZ_AP023421.1"/>
</dbReference>
<keyword evidence="3" id="KW-1185">Reference proteome</keyword>
<accession>A0A830QSU3</accession>
<evidence type="ECO:0000256" key="1">
    <source>
        <dbReference type="SAM" id="Phobius"/>
    </source>
</evidence>
<evidence type="ECO:0008006" key="4">
    <source>
        <dbReference type="Google" id="ProtNLM"/>
    </source>
</evidence>
<name>A0A830QSU3_9FIRM</name>
<dbReference type="Proteomes" id="UP000679848">
    <property type="component" value="Plasmid pMM59_01"/>
</dbReference>
<geneLocation type="plasmid" evidence="2 3">
    <name>pMM59_01</name>
</geneLocation>
<keyword evidence="1" id="KW-0472">Membrane</keyword>
<sequence length="365" mass="39707">MEKNVYQNELNQVRYTAEGKAALKTALLTQSAFHSSRRRCGWGRRSLAGVLAAVLLIGTATAVAAPLWEAYFGSLSANERDLMEELSGELPPPVTCGGTTMKPLAAFGADGVFYLMLEIQTPEGTMLPLLDGEDACYTLMDGKNLENRITLVNSNGLEEAEFLGYMIADDYLEDLDPDDNRIRMVVEIHADGTLVGKTLRIPGLWEINGEETVAIAEGEWLFPITESMSQELVWTLDAAGLTTETPYGPIVMDSLRISPVRVEYTYHYDEAVAEAAKEAERAIQEEDAVVGMVGEDGSTTPMAVSITPSAKLSLVMEDGSQMEFNGGFSSLGSGNRHQVSTTFAQPVALTEADYLLWGETRIPLT</sequence>
<keyword evidence="1" id="KW-1133">Transmembrane helix</keyword>
<evidence type="ECO:0000313" key="3">
    <source>
        <dbReference type="Proteomes" id="UP000679848"/>
    </source>
</evidence>
<protein>
    <recommendedName>
        <fullName evidence="4">DUF4179 domain-containing protein</fullName>
    </recommendedName>
</protein>
<proteinExistence type="predicted"/>
<dbReference type="EMBL" id="AP023421">
    <property type="protein sequence ID" value="BCK85976.1"/>
    <property type="molecule type" value="Genomic_DNA"/>
</dbReference>
<organism evidence="2 3">
    <name type="scientific">Pusillibacter faecalis</name>
    <dbReference type="NCBI Taxonomy" id="2714358"/>
    <lineage>
        <taxon>Bacteria</taxon>
        <taxon>Bacillati</taxon>
        <taxon>Bacillota</taxon>
        <taxon>Clostridia</taxon>
        <taxon>Eubacteriales</taxon>
        <taxon>Oscillospiraceae</taxon>
        <taxon>Pusillibacter</taxon>
    </lineage>
</organism>
<dbReference type="KEGG" id="pfaa:MM59RIKEN_32950"/>